<dbReference type="CDD" id="cd00165">
    <property type="entry name" value="S4"/>
    <property type="match status" value="1"/>
</dbReference>
<proteinExistence type="inferred from homology"/>
<dbReference type="InterPro" id="IPR036986">
    <property type="entry name" value="S4_RNA-bd_sf"/>
</dbReference>
<keyword evidence="1 3" id="KW-0694">RNA-binding</keyword>
<dbReference type="GO" id="GO:0008168">
    <property type="term" value="F:methyltransferase activity"/>
    <property type="evidence" value="ECO:0007669"/>
    <property type="project" value="UniProtKB-KW"/>
</dbReference>
<dbReference type="CDD" id="cd02440">
    <property type="entry name" value="AdoMet_MTases"/>
    <property type="match status" value="1"/>
</dbReference>
<comment type="caution">
    <text evidence="5">The sequence shown here is derived from an EMBL/GenBank/DDBJ whole genome shotgun (WGS) entry which is preliminary data.</text>
</comment>
<dbReference type="RefSeq" id="WP_267300377.1">
    <property type="nucleotide sequence ID" value="NZ_JAOQJZ010000002.1"/>
</dbReference>
<feature type="domain" description="RNA-binding S4" evidence="4">
    <location>
        <begin position="3"/>
        <end position="66"/>
    </location>
</feature>
<evidence type="ECO:0000313" key="5">
    <source>
        <dbReference type="EMBL" id="MCU6704808.1"/>
    </source>
</evidence>
<sequence>MSERLDVYIVTNCGVKSRERAKQLIKNGFVLVNGKVCVKPSILVDENDGVKCRPDDMKFVGRGGLKLEHACDVFGLDLTGKVCADIGASTGGFTQCMLEHGAEFVYAVDVGHGQLDESLCNDSRVKNCEGVNARYLTADFFDRPVQFISGDLSFISLKLVIKSLCDCLCDGGEMVLLIKPQFEAGKQALNKKGIVKDRKDHVRVITELLGCFRAEGLAAEKITISPVKGGDGNLEYLILLKNADMTADKLGQLNIKEFVNEAFDSFKD</sequence>
<dbReference type="NCBIfam" id="TIGR00478">
    <property type="entry name" value="tly"/>
    <property type="match status" value="1"/>
</dbReference>
<dbReference type="Gene3D" id="3.10.290.10">
    <property type="entry name" value="RNA-binding S4 domain"/>
    <property type="match status" value="1"/>
</dbReference>
<dbReference type="SUPFAM" id="SSF55174">
    <property type="entry name" value="Alpha-L RNA-binding motif"/>
    <property type="match status" value="1"/>
</dbReference>
<evidence type="ECO:0000256" key="2">
    <source>
        <dbReference type="ARBA" id="ARBA00029460"/>
    </source>
</evidence>
<dbReference type="SMART" id="SM00363">
    <property type="entry name" value="S4"/>
    <property type="match status" value="1"/>
</dbReference>
<comment type="similarity">
    <text evidence="2">Belongs to the TlyA family.</text>
</comment>
<dbReference type="Pfam" id="PF01728">
    <property type="entry name" value="FtsJ"/>
    <property type="match status" value="1"/>
</dbReference>
<dbReference type="Pfam" id="PF01479">
    <property type="entry name" value="S4"/>
    <property type="match status" value="1"/>
</dbReference>
<accession>A0AAE3IIN3</accession>
<dbReference type="PANTHER" id="PTHR32319">
    <property type="entry name" value="BACTERIAL HEMOLYSIN-LIKE PROTEIN"/>
    <property type="match status" value="1"/>
</dbReference>
<dbReference type="GO" id="GO:0032259">
    <property type="term" value="P:methylation"/>
    <property type="evidence" value="ECO:0007669"/>
    <property type="project" value="UniProtKB-KW"/>
</dbReference>
<dbReference type="EMBL" id="JAOQJZ010000002">
    <property type="protein sequence ID" value="MCU6704808.1"/>
    <property type="molecule type" value="Genomic_DNA"/>
</dbReference>
<gene>
    <name evidence="5" type="ORF">OCV57_02550</name>
</gene>
<organism evidence="5 6">
    <name type="scientific">Hominimerdicola aceti</name>
    <dbReference type="NCBI Taxonomy" id="2981726"/>
    <lineage>
        <taxon>Bacteria</taxon>
        <taxon>Bacillati</taxon>
        <taxon>Bacillota</taxon>
        <taxon>Clostridia</taxon>
        <taxon>Eubacteriales</taxon>
        <taxon>Oscillospiraceae</taxon>
        <taxon>Hominimerdicola</taxon>
    </lineage>
</organism>
<dbReference type="SUPFAM" id="SSF53335">
    <property type="entry name" value="S-adenosyl-L-methionine-dependent methyltransferases"/>
    <property type="match status" value="1"/>
</dbReference>
<dbReference type="Gene3D" id="3.40.50.150">
    <property type="entry name" value="Vaccinia Virus protein VP39"/>
    <property type="match status" value="1"/>
</dbReference>
<dbReference type="GO" id="GO:0003723">
    <property type="term" value="F:RNA binding"/>
    <property type="evidence" value="ECO:0007669"/>
    <property type="project" value="UniProtKB-KW"/>
</dbReference>
<evidence type="ECO:0000256" key="3">
    <source>
        <dbReference type="PROSITE-ProRule" id="PRU00182"/>
    </source>
</evidence>
<dbReference type="AlphaFoldDB" id="A0AAE3IIN3"/>
<dbReference type="InterPro" id="IPR002942">
    <property type="entry name" value="S4_RNA-bd"/>
</dbReference>
<name>A0AAE3IIN3_9FIRM</name>
<dbReference type="PIRSF" id="PIRSF005578">
    <property type="entry name" value="TlyA"/>
    <property type="match status" value="1"/>
</dbReference>
<evidence type="ECO:0000313" key="6">
    <source>
        <dbReference type="Proteomes" id="UP001208131"/>
    </source>
</evidence>
<dbReference type="InterPro" id="IPR004538">
    <property type="entry name" value="Hemolysin_A/TlyA"/>
</dbReference>
<dbReference type="Proteomes" id="UP001208131">
    <property type="component" value="Unassembled WGS sequence"/>
</dbReference>
<keyword evidence="5" id="KW-0808">Transferase</keyword>
<evidence type="ECO:0000256" key="1">
    <source>
        <dbReference type="ARBA" id="ARBA00022884"/>
    </source>
</evidence>
<protein>
    <submittedName>
        <fullName evidence="5">TlyA family RNA methyltransferase</fullName>
    </submittedName>
</protein>
<dbReference type="PROSITE" id="PS50889">
    <property type="entry name" value="S4"/>
    <property type="match status" value="1"/>
</dbReference>
<keyword evidence="5" id="KW-0489">Methyltransferase</keyword>
<dbReference type="InterPro" id="IPR002877">
    <property type="entry name" value="RNA_MeTrfase_FtsJ_dom"/>
</dbReference>
<keyword evidence="6" id="KW-1185">Reference proteome</keyword>
<evidence type="ECO:0000259" key="4">
    <source>
        <dbReference type="SMART" id="SM00363"/>
    </source>
</evidence>
<dbReference type="InterPro" id="IPR029063">
    <property type="entry name" value="SAM-dependent_MTases_sf"/>
</dbReference>
<dbReference type="InterPro" id="IPR047048">
    <property type="entry name" value="TlyA"/>
</dbReference>
<dbReference type="PANTHER" id="PTHR32319:SF0">
    <property type="entry name" value="BACTERIAL HEMOLYSIN-LIKE PROTEIN"/>
    <property type="match status" value="1"/>
</dbReference>
<reference evidence="5 6" key="1">
    <citation type="journal article" date="2021" name="ISME Commun">
        <title>Automated analysis of genomic sequences facilitates high-throughput and comprehensive description of bacteria.</title>
        <authorList>
            <person name="Hitch T.C.A."/>
        </authorList>
    </citation>
    <scope>NUCLEOTIDE SEQUENCE [LARGE SCALE GENOMIC DNA]</scope>
    <source>
        <strain evidence="5 6">Sanger_31</strain>
    </source>
</reference>